<evidence type="ECO:0000259" key="4">
    <source>
        <dbReference type="PROSITE" id="PS50943"/>
    </source>
</evidence>
<dbReference type="SUPFAM" id="SSF47413">
    <property type="entry name" value="lambda repressor-like DNA-binding domains"/>
    <property type="match status" value="2"/>
</dbReference>
<name>A0ABR7PQQ3_9BURK</name>
<dbReference type="RefSeq" id="WP_187635635.1">
    <property type="nucleotide sequence ID" value="NZ_VZQQ01000014.1"/>
</dbReference>
<comment type="caution">
    <text evidence="5">The sequence shown here is derived from an EMBL/GenBank/DDBJ whole genome shotgun (WGS) entry which is preliminary data.</text>
</comment>
<dbReference type="InterPro" id="IPR050807">
    <property type="entry name" value="TransReg_Diox_bact_type"/>
</dbReference>
<evidence type="ECO:0000313" key="5">
    <source>
        <dbReference type="EMBL" id="MBC8748585.1"/>
    </source>
</evidence>
<dbReference type="Pfam" id="PF01381">
    <property type="entry name" value="HTH_3"/>
    <property type="match status" value="2"/>
</dbReference>
<dbReference type="SMART" id="SM00530">
    <property type="entry name" value="HTH_XRE"/>
    <property type="match status" value="2"/>
</dbReference>
<dbReference type="InterPro" id="IPR001387">
    <property type="entry name" value="Cro/C1-type_HTH"/>
</dbReference>
<feature type="domain" description="HTH cro/C1-type" evidence="4">
    <location>
        <begin position="16"/>
        <end position="70"/>
    </location>
</feature>
<keyword evidence="6" id="KW-1185">Reference proteome</keyword>
<evidence type="ECO:0000256" key="3">
    <source>
        <dbReference type="ARBA" id="ARBA00023163"/>
    </source>
</evidence>
<dbReference type="Gene3D" id="1.10.260.40">
    <property type="entry name" value="lambda repressor-like DNA-binding domains"/>
    <property type="match status" value="2"/>
</dbReference>
<dbReference type="Proteomes" id="UP000736373">
    <property type="component" value="Unassembled WGS sequence"/>
</dbReference>
<evidence type="ECO:0000256" key="2">
    <source>
        <dbReference type="ARBA" id="ARBA00023125"/>
    </source>
</evidence>
<gene>
    <name evidence="5" type="ORF">F6X42_18855</name>
</gene>
<dbReference type="PROSITE" id="PS50943">
    <property type="entry name" value="HTH_CROC1"/>
    <property type="match status" value="2"/>
</dbReference>
<dbReference type="PANTHER" id="PTHR46797:SF23">
    <property type="entry name" value="HTH-TYPE TRANSCRIPTIONAL REGULATOR SUTR"/>
    <property type="match status" value="1"/>
</dbReference>
<evidence type="ECO:0000256" key="1">
    <source>
        <dbReference type="ARBA" id="ARBA00023015"/>
    </source>
</evidence>
<evidence type="ECO:0000313" key="6">
    <source>
        <dbReference type="Proteomes" id="UP000736373"/>
    </source>
</evidence>
<protein>
    <submittedName>
        <fullName evidence="5">Helix-turn-helix domain-containing protein</fullName>
    </submittedName>
</protein>
<dbReference type="EMBL" id="VZQQ01000014">
    <property type="protein sequence ID" value="MBC8748585.1"/>
    <property type="molecule type" value="Genomic_DNA"/>
</dbReference>
<feature type="domain" description="HTH cro/C1-type" evidence="4">
    <location>
        <begin position="94"/>
        <end position="148"/>
    </location>
</feature>
<sequence>MHKSPIAVADQLAGRLRELREHRRVSQDVLARASGVSRPTLAAMERGASNPRLSNLEQLAKALNVDVLDLLLCRPTSEQRPAKDESSARIAKNVNRLRVGLALSQESLSIASGHFRTYVGNLEHQRVNPSIGDLERIAKVLGVDVTRLLSPLTESDAERDMQKMVRRARSVSSAGSDQ</sequence>
<proteinExistence type="predicted"/>
<keyword evidence="1" id="KW-0805">Transcription regulation</keyword>
<dbReference type="PANTHER" id="PTHR46797">
    <property type="entry name" value="HTH-TYPE TRANSCRIPTIONAL REGULATOR"/>
    <property type="match status" value="1"/>
</dbReference>
<accession>A0ABR7PQQ3</accession>
<reference evidence="5 6" key="1">
    <citation type="submission" date="2019-09" db="EMBL/GenBank/DDBJ databases">
        <title>Paraburkholderia podalyriae sp. nov., A South African Podalyria-associated rhizobium.</title>
        <authorList>
            <person name="Mavima L."/>
            <person name="Beukes C.W."/>
            <person name="Palmer M."/>
            <person name="De Meyer S.E."/>
            <person name="James E.K."/>
            <person name="Maluk M."/>
            <person name="Avontuur J.R."/>
            <person name="Chan W.Y."/>
            <person name="Venter S.N."/>
            <person name="Steenkamp E.T."/>
        </authorList>
    </citation>
    <scope>NUCLEOTIDE SEQUENCE [LARGE SCALE GENOMIC DNA]</scope>
    <source>
        <strain evidence="5 6">WC7.3b</strain>
    </source>
</reference>
<dbReference type="CDD" id="cd00093">
    <property type="entry name" value="HTH_XRE"/>
    <property type="match status" value="2"/>
</dbReference>
<keyword evidence="3" id="KW-0804">Transcription</keyword>
<keyword evidence="2" id="KW-0238">DNA-binding</keyword>
<dbReference type="InterPro" id="IPR010982">
    <property type="entry name" value="Lambda_DNA-bd_dom_sf"/>
</dbReference>
<organism evidence="5 6">
    <name type="scientific">Paraburkholderia podalyriae</name>
    <dbReference type="NCBI Taxonomy" id="1938811"/>
    <lineage>
        <taxon>Bacteria</taxon>
        <taxon>Pseudomonadati</taxon>
        <taxon>Pseudomonadota</taxon>
        <taxon>Betaproteobacteria</taxon>
        <taxon>Burkholderiales</taxon>
        <taxon>Burkholderiaceae</taxon>
        <taxon>Paraburkholderia</taxon>
    </lineage>
</organism>